<dbReference type="Pfam" id="PF00664">
    <property type="entry name" value="ABC_membrane"/>
    <property type="match status" value="1"/>
</dbReference>
<dbReference type="SUPFAM" id="SSF90123">
    <property type="entry name" value="ABC transporter transmembrane region"/>
    <property type="match status" value="1"/>
</dbReference>
<keyword evidence="2" id="KW-0813">Transport</keyword>
<dbReference type="InterPro" id="IPR017871">
    <property type="entry name" value="ABC_transporter-like_CS"/>
</dbReference>
<evidence type="ECO:0000259" key="9">
    <source>
        <dbReference type="PROSITE" id="PS50893"/>
    </source>
</evidence>
<keyword evidence="12" id="KW-1185">Reference proteome</keyword>
<keyword evidence="7 8" id="KW-0472">Membrane</keyword>
<evidence type="ECO:0000256" key="7">
    <source>
        <dbReference type="ARBA" id="ARBA00023136"/>
    </source>
</evidence>
<dbReference type="FunFam" id="3.40.50.300:FF:000287">
    <property type="entry name" value="Multidrug ABC transporter ATP-binding protein"/>
    <property type="match status" value="1"/>
</dbReference>
<dbReference type="Gene3D" id="3.40.50.300">
    <property type="entry name" value="P-loop containing nucleotide triphosphate hydrolases"/>
    <property type="match status" value="1"/>
</dbReference>
<feature type="domain" description="ABC transporter" evidence="9">
    <location>
        <begin position="371"/>
        <end position="604"/>
    </location>
</feature>
<evidence type="ECO:0000256" key="6">
    <source>
        <dbReference type="ARBA" id="ARBA00022989"/>
    </source>
</evidence>
<dbReference type="GO" id="GO:0015421">
    <property type="term" value="F:ABC-type oligopeptide transporter activity"/>
    <property type="evidence" value="ECO:0007669"/>
    <property type="project" value="TreeGrafter"/>
</dbReference>
<evidence type="ECO:0000313" key="12">
    <source>
        <dbReference type="Proteomes" id="UP000000493"/>
    </source>
</evidence>
<dbReference type="KEGG" id="rsi:Runsl_2701"/>
<evidence type="ECO:0000256" key="1">
    <source>
        <dbReference type="ARBA" id="ARBA00004651"/>
    </source>
</evidence>
<comment type="subcellular location">
    <subcellularLocation>
        <location evidence="1">Cell membrane</location>
        <topology evidence="1">Multi-pass membrane protein</topology>
    </subcellularLocation>
</comment>
<keyword evidence="6 8" id="KW-1133">Transmembrane helix</keyword>
<dbReference type="InterPro" id="IPR027417">
    <property type="entry name" value="P-loop_NTPase"/>
</dbReference>
<keyword evidence="5" id="KW-0067">ATP-binding</keyword>
<dbReference type="GO" id="GO:0005886">
    <property type="term" value="C:plasma membrane"/>
    <property type="evidence" value="ECO:0007669"/>
    <property type="project" value="UniProtKB-SubCell"/>
</dbReference>
<evidence type="ECO:0000256" key="8">
    <source>
        <dbReference type="SAM" id="Phobius"/>
    </source>
</evidence>
<feature type="domain" description="ABC transmembrane type-1" evidence="10">
    <location>
        <begin position="22"/>
        <end position="337"/>
    </location>
</feature>
<dbReference type="PROSITE" id="PS00211">
    <property type="entry name" value="ABC_TRANSPORTER_1"/>
    <property type="match status" value="1"/>
</dbReference>
<evidence type="ECO:0000256" key="5">
    <source>
        <dbReference type="ARBA" id="ARBA00022840"/>
    </source>
</evidence>
<dbReference type="PANTHER" id="PTHR43394:SF1">
    <property type="entry name" value="ATP-BINDING CASSETTE SUB-FAMILY B MEMBER 10, MITOCHONDRIAL"/>
    <property type="match status" value="1"/>
</dbReference>
<dbReference type="Gene3D" id="1.20.1560.10">
    <property type="entry name" value="ABC transporter type 1, transmembrane domain"/>
    <property type="match status" value="1"/>
</dbReference>
<keyword evidence="3 8" id="KW-0812">Transmembrane</keyword>
<dbReference type="CDD" id="cd18552">
    <property type="entry name" value="ABC_6TM_MsbA_like"/>
    <property type="match status" value="1"/>
</dbReference>
<organism evidence="11 12">
    <name type="scientific">Runella slithyformis (strain ATCC 29530 / DSM 19594 / LMG 11500 / NCIMB 11436 / LSU 4)</name>
    <dbReference type="NCBI Taxonomy" id="761193"/>
    <lineage>
        <taxon>Bacteria</taxon>
        <taxon>Pseudomonadati</taxon>
        <taxon>Bacteroidota</taxon>
        <taxon>Cytophagia</taxon>
        <taxon>Cytophagales</taxon>
        <taxon>Spirosomataceae</taxon>
        <taxon>Runella</taxon>
    </lineage>
</organism>
<dbReference type="InterPro" id="IPR003439">
    <property type="entry name" value="ABC_transporter-like_ATP-bd"/>
</dbReference>
<dbReference type="InterPro" id="IPR003593">
    <property type="entry name" value="AAA+_ATPase"/>
</dbReference>
<dbReference type="GO" id="GO:0005524">
    <property type="term" value="F:ATP binding"/>
    <property type="evidence" value="ECO:0007669"/>
    <property type="project" value="UniProtKB-KW"/>
</dbReference>
<accession>A0A7U3ZKW9</accession>
<dbReference type="Proteomes" id="UP000000493">
    <property type="component" value="Chromosome"/>
</dbReference>
<evidence type="ECO:0000256" key="3">
    <source>
        <dbReference type="ARBA" id="ARBA00022692"/>
    </source>
</evidence>
<evidence type="ECO:0000256" key="2">
    <source>
        <dbReference type="ARBA" id="ARBA00022448"/>
    </source>
</evidence>
<dbReference type="AlphaFoldDB" id="A0A7U3ZKW9"/>
<sequence length="608" mass="67867">MKIYWRILQYARPLSRYVGPYFITSLLGSLFGVLNFTLIQPLLDVLFGKTKIPEQLVFPSFRFDAGYLVDLFQYYFGQAVQDYGKYGALQFVCGAIMICVLLANVFKYFSIRIIENFKAHTVSQLRQAVFDNAIRLSLSFFSNERKGDLISRVTTDVQEIENSLGRAFSALFKELFTLIFYFVTLFAMSVKLTFFTLIVIPLSGIIIGTLAKKLKESASEVQQRLSNIISVLDETFGGIRVVKGFNAEKVIQKRFEAENQGYRHSLLRMVFRQELAPPMSEFMGVAVVAGILLYGGSMVLSDNFELSASTFVTYIIIFSQVLRPAKEISNAVSGIQRGVASGERIMRLIDTPVEVKDAPNATQVKTFGRAIEFQNVFFEYEKGIPVLQDISFTIEKGKTVALVGSSGGGKSTVADMVPRFYDPTHGRILIDGVDLRDVTTKSLRDQMGIVTQESILFNDTIFNNIAFGTDASEEQVMAAATIANAHQFIVEQNDGYQTVIGDRGTKLSGGQRQRLSIARAILKNPPILILDEATSALDTESEKLVQEALTNLMKNRTTLVIAHRLSTIQHADEILVLSGGKIIERGTHDDLLTDEKGFYRKLSVMQNQ</sequence>
<dbReference type="CDD" id="cd03251">
    <property type="entry name" value="ABCC_MsbA"/>
    <property type="match status" value="1"/>
</dbReference>
<feature type="transmembrane region" description="Helical" evidence="8">
    <location>
        <begin position="21"/>
        <end position="43"/>
    </location>
</feature>
<dbReference type="SMART" id="SM00382">
    <property type="entry name" value="AAA"/>
    <property type="match status" value="1"/>
</dbReference>
<keyword evidence="4" id="KW-0547">Nucleotide-binding</keyword>
<dbReference type="PROSITE" id="PS50893">
    <property type="entry name" value="ABC_TRANSPORTER_2"/>
    <property type="match status" value="1"/>
</dbReference>
<evidence type="ECO:0000259" key="10">
    <source>
        <dbReference type="PROSITE" id="PS50929"/>
    </source>
</evidence>
<feature type="transmembrane region" description="Helical" evidence="8">
    <location>
        <begin position="88"/>
        <end position="109"/>
    </location>
</feature>
<dbReference type="Pfam" id="PF00005">
    <property type="entry name" value="ABC_tran"/>
    <property type="match status" value="1"/>
</dbReference>
<reference evidence="11 12" key="2">
    <citation type="journal article" date="2012" name="Stand. Genomic Sci.">
        <title>Complete genome sequence of the aquatic bacterium Runella slithyformis type strain (LSU 4(T)).</title>
        <authorList>
            <person name="Copeland A."/>
            <person name="Zhang X."/>
            <person name="Misra M."/>
            <person name="Lapidus A."/>
            <person name="Nolan M."/>
            <person name="Lucas S."/>
            <person name="Deshpande S."/>
            <person name="Cheng J.F."/>
            <person name="Tapia R."/>
            <person name="Goodwin L.A."/>
            <person name="Pitluck S."/>
            <person name="Liolios K."/>
            <person name="Pagani I."/>
            <person name="Ivanova N."/>
            <person name="Mikhailova N."/>
            <person name="Pati A."/>
            <person name="Chen A."/>
            <person name="Palaniappan K."/>
            <person name="Land M."/>
            <person name="Hauser L."/>
            <person name="Pan C."/>
            <person name="Jeffries C.D."/>
            <person name="Detter J.C."/>
            <person name="Brambilla E.M."/>
            <person name="Rohde M."/>
            <person name="Djao O.D."/>
            <person name="Goker M."/>
            <person name="Sikorski J."/>
            <person name="Tindall B.J."/>
            <person name="Woyke T."/>
            <person name="Bristow J."/>
            <person name="Eisen J.A."/>
            <person name="Markowitz V."/>
            <person name="Hugenholtz P."/>
            <person name="Kyrpides N.C."/>
            <person name="Klenk H.P."/>
            <person name="Mavromatis K."/>
        </authorList>
    </citation>
    <scope>NUCLEOTIDE SEQUENCE [LARGE SCALE GENOMIC DNA]</scope>
    <source>
        <strain evidence="12">ATCC 29530 / DSM 19594 / LMG 11500 / NCIMB 11436 / LSU 4</strain>
    </source>
</reference>
<dbReference type="EMBL" id="CP002859">
    <property type="protein sequence ID" value="AEI49100.1"/>
    <property type="molecule type" value="Genomic_DNA"/>
</dbReference>
<dbReference type="InterPro" id="IPR011527">
    <property type="entry name" value="ABC1_TM_dom"/>
</dbReference>
<name>A0A7U3ZKW9_RUNSL</name>
<dbReference type="PANTHER" id="PTHR43394">
    <property type="entry name" value="ATP-DEPENDENT PERMEASE MDL1, MITOCHONDRIAL"/>
    <property type="match status" value="1"/>
</dbReference>
<reference evidence="12" key="1">
    <citation type="submission" date="2011-06" db="EMBL/GenBank/DDBJ databases">
        <title>The complete genome of chromosome of Runella slithyformis DSM 19594.</title>
        <authorList>
            <consortium name="US DOE Joint Genome Institute (JGI-PGF)"/>
            <person name="Lucas S."/>
            <person name="Han J."/>
            <person name="Lapidus A."/>
            <person name="Bruce D."/>
            <person name="Goodwin L."/>
            <person name="Pitluck S."/>
            <person name="Peters L."/>
            <person name="Kyrpides N."/>
            <person name="Mavromatis K."/>
            <person name="Ivanova N."/>
            <person name="Ovchinnikova G."/>
            <person name="Zhang X."/>
            <person name="Misra M."/>
            <person name="Detter J.C."/>
            <person name="Tapia R."/>
            <person name="Han C."/>
            <person name="Land M."/>
            <person name="Hauser L."/>
            <person name="Markowitz V."/>
            <person name="Cheng J.-F."/>
            <person name="Hugenholtz P."/>
            <person name="Woyke T."/>
            <person name="Wu D."/>
            <person name="Tindall B."/>
            <person name="Faehrich R."/>
            <person name="Brambilla E."/>
            <person name="Klenk H.-P."/>
            <person name="Eisen J.A."/>
        </authorList>
    </citation>
    <scope>NUCLEOTIDE SEQUENCE [LARGE SCALE GENOMIC DNA]</scope>
    <source>
        <strain evidence="12">ATCC 29530 / DSM 19594 / LMG 11500 / NCIMB 11436 / LSU 4</strain>
    </source>
</reference>
<protein>
    <submittedName>
        <fullName evidence="11">Xenobiotic-transporting ATPase</fullName>
    </submittedName>
</protein>
<evidence type="ECO:0000313" key="11">
    <source>
        <dbReference type="EMBL" id="AEI49100.1"/>
    </source>
</evidence>
<dbReference type="PROSITE" id="PS50929">
    <property type="entry name" value="ABC_TM1F"/>
    <property type="match status" value="1"/>
</dbReference>
<evidence type="ECO:0000256" key="4">
    <source>
        <dbReference type="ARBA" id="ARBA00022741"/>
    </source>
</evidence>
<gene>
    <name evidence="11" type="ordered locus">Runsl_2701</name>
</gene>
<dbReference type="GO" id="GO:0016887">
    <property type="term" value="F:ATP hydrolysis activity"/>
    <property type="evidence" value="ECO:0007669"/>
    <property type="project" value="InterPro"/>
</dbReference>
<dbReference type="InterPro" id="IPR036640">
    <property type="entry name" value="ABC1_TM_sf"/>
</dbReference>
<dbReference type="RefSeq" id="WP_013928409.1">
    <property type="nucleotide sequence ID" value="NC_015703.1"/>
</dbReference>
<dbReference type="InterPro" id="IPR039421">
    <property type="entry name" value="Type_1_exporter"/>
</dbReference>
<proteinExistence type="predicted"/>
<dbReference type="SUPFAM" id="SSF52540">
    <property type="entry name" value="P-loop containing nucleoside triphosphate hydrolases"/>
    <property type="match status" value="1"/>
</dbReference>